<dbReference type="SUPFAM" id="SSF117070">
    <property type="entry name" value="LEA14-like"/>
    <property type="match status" value="1"/>
</dbReference>
<reference evidence="2 3" key="1">
    <citation type="journal article" date="2010" name="Stand. Genomic Sci.">
        <title>Complete genome sequence of Meiothermus silvanus type strain (VI-R2).</title>
        <authorList>
            <person name="Sikorski J."/>
            <person name="Tindall B.J."/>
            <person name="Lowry S."/>
            <person name="Lucas S."/>
            <person name="Nolan M."/>
            <person name="Copeland A."/>
            <person name="Glavina Del Rio T."/>
            <person name="Tice H."/>
            <person name="Cheng J.F."/>
            <person name="Han C."/>
            <person name="Pitluck S."/>
            <person name="Liolios K."/>
            <person name="Ivanova N."/>
            <person name="Mavromatis K."/>
            <person name="Mikhailova N."/>
            <person name="Pati A."/>
            <person name="Goodwin L."/>
            <person name="Chen A."/>
            <person name="Palaniappan K."/>
            <person name="Land M."/>
            <person name="Hauser L."/>
            <person name="Chang Y.J."/>
            <person name="Jeffries C.D."/>
            <person name="Rohde M."/>
            <person name="Goker M."/>
            <person name="Woyke T."/>
            <person name="Bristow J."/>
            <person name="Eisen J.A."/>
            <person name="Markowitz V."/>
            <person name="Hugenholtz P."/>
            <person name="Kyrpides N.C."/>
            <person name="Klenk H.P."/>
            <person name="Lapidus A."/>
        </authorList>
    </citation>
    <scope>NUCLEOTIDE SEQUENCE [LARGE SCALE GENOMIC DNA]</scope>
    <source>
        <strain evidence="3">ATCC 700542 / DSM 9946 / VI-R2</strain>
    </source>
</reference>
<dbReference type="OrthoDB" id="5421820at2"/>
<dbReference type="eggNOG" id="ENOG503413C">
    <property type="taxonomic scope" value="Bacteria"/>
</dbReference>
<dbReference type="KEGG" id="msv:Mesil_2235"/>
<evidence type="ECO:0000256" key="1">
    <source>
        <dbReference type="SAM" id="SignalP"/>
    </source>
</evidence>
<accession>D7BIC8</accession>
<name>D7BIC8_ALLS1</name>
<keyword evidence="1" id="KW-0732">Signal</keyword>
<dbReference type="PROSITE" id="PS51257">
    <property type="entry name" value="PROKAR_LIPOPROTEIN"/>
    <property type="match status" value="1"/>
</dbReference>
<evidence type="ECO:0008006" key="4">
    <source>
        <dbReference type="Google" id="ProtNLM"/>
    </source>
</evidence>
<evidence type="ECO:0000313" key="2">
    <source>
        <dbReference type="EMBL" id="ADH64103.1"/>
    </source>
</evidence>
<keyword evidence="3" id="KW-1185">Reference proteome</keyword>
<evidence type="ECO:0000313" key="3">
    <source>
        <dbReference type="Proteomes" id="UP000001916"/>
    </source>
</evidence>
<dbReference type="RefSeq" id="WP_013158648.1">
    <property type="nucleotide sequence ID" value="NC_014212.1"/>
</dbReference>
<sequence length="258" mass="27981">MKRFVLLLSLVLLAGCVPQQARPQPPQVELVSFSLVSLDPFTGFADLDVRLRLTNPNSFTLPLLDSTLSAELAGAGFSMTLPALELPSNTPRETQTRLRLPIAQGVQALASLVSGRPTRFRLQGEMQARVGPVNVPIGPFTLVDRDVTVNLNFTPPTLRLVEIRFENGTFKLVLETQNPNPIGFNLEGPVRLLIGGRNVAEANAQIASRPGNTSRGELSIRIQGFPGLGNVQVQANLVARIPGILERPVVQVLEGFLR</sequence>
<dbReference type="Gene3D" id="2.60.40.1820">
    <property type="match status" value="1"/>
</dbReference>
<protein>
    <recommendedName>
        <fullName evidence="4">Late embryogenesis abundant protein 2</fullName>
    </recommendedName>
</protein>
<organism evidence="2 3">
    <name type="scientific">Allomeiothermus silvanus (strain ATCC 700542 / DSM 9946 / NBRC 106475 / NCIMB 13440 / VI-R2)</name>
    <name type="common">Thermus silvanus</name>
    <dbReference type="NCBI Taxonomy" id="526227"/>
    <lineage>
        <taxon>Bacteria</taxon>
        <taxon>Thermotogati</taxon>
        <taxon>Deinococcota</taxon>
        <taxon>Deinococci</taxon>
        <taxon>Thermales</taxon>
        <taxon>Thermaceae</taxon>
        <taxon>Allomeiothermus</taxon>
    </lineage>
</organism>
<dbReference type="AlphaFoldDB" id="D7BIC8"/>
<feature type="chain" id="PRO_5003093330" description="Late embryogenesis abundant protein 2" evidence="1">
    <location>
        <begin position="22"/>
        <end position="258"/>
    </location>
</feature>
<dbReference type="HOGENOM" id="CLU_1076915_0_0_0"/>
<dbReference type="STRING" id="526227.Mesil_2235"/>
<feature type="signal peptide" evidence="1">
    <location>
        <begin position="1"/>
        <end position="21"/>
    </location>
</feature>
<dbReference type="Proteomes" id="UP000001916">
    <property type="component" value="Chromosome"/>
</dbReference>
<dbReference type="EMBL" id="CP002042">
    <property type="protein sequence ID" value="ADH64103.1"/>
    <property type="molecule type" value="Genomic_DNA"/>
</dbReference>
<proteinExistence type="predicted"/>
<gene>
    <name evidence="2" type="ordered locus">Mesil_2235</name>
</gene>